<evidence type="ECO:0000313" key="8">
    <source>
        <dbReference type="EMBL" id="AMK09991.1"/>
    </source>
</evidence>
<comment type="cofactor">
    <cofactor evidence="1">
        <name>[4Fe-4S] cluster</name>
        <dbReference type="ChEBI" id="CHEBI:49883"/>
    </cofactor>
</comment>
<protein>
    <submittedName>
        <fullName evidence="8">2-oxoacid:acceptor oxidoreductase</fullName>
    </submittedName>
    <submittedName>
        <fullName evidence="9">Pyruvate ferredoxin oxidoreductase delta subunit</fullName>
    </submittedName>
</protein>
<evidence type="ECO:0000313" key="11">
    <source>
        <dbReference type="Proteomes" id="UP000295506"/>
    </source>
</evidence>
<evidence type="ECO:0000256" key="2">
    <source>
        <dbReference type="ARBA" id="ARBA00022485"/>
    </source>
</evidence>
<dbReference type="PANTHER" id="PTHR43724">
    <property type="entry name" value="PYRUVATE SYNTHASE SUBUNIT PORD"/>
    <property type="match status" value="1"/>
</dbReference>
<dbReference type="KEGG" id="dej:AWY79_02105"/>
<evidence type="ECO:0000256" key="1">
    <source>
        <dbReference type="ARBA" id="ARBA00001966"/>
    </source>
</evidence>
<organism evidence="9 11">
    <name type="scientific">Pseudodesulfovibrio indicus</name>
    <dbReference type="NCBI Taxonomy" id="1716143"/>
    <lineage>
        <taxon>Bacteria</taxon>
        <taxon>Pseudomonadati</taxon>
        <taxon>Thermodesulfobacteriota</taxon>
        <taxon>Desulfovibrionia</taxon>
        <taxon>Desulfovibrionales</taxon>
        <taxon>Desulfovibrionaceae</taxon>
    </lineage>
</organism>
<sequence length="108" mass="11639">MPQQLSRHAMNSAATSGKKALKGPVATVFLATNTGSWRLERPVINGEECIYCGTCQKFCPTNVITVTKADDDSSVVIDFEYCKGCGICANRCPKQCISMVPEEGVCKS</sequence>
<dbReference type="PROSITE" id="PS51379">
    <property type="entry name" value="4FE4S_FER_2"/>
    <property type="match status" value="2"/>
</dbReference>
<keyword evidence="3" id="KW-0479">Metal-binding</keyword>
<dbReference type="Proteomes" id="UP000295506">
    <property type="component" value="Unassembled WGS sequence"/>
</dbReference>
<accession>A0A126QJ37</accession>
<evidence type="ECO:0000259" key="7">
    <source>
        <dbReference type="PROSITE" id="PS51379"/>
    </source>
</evidence>
<keyword evidence="10" id="KW-1185">Reference proteome</keyword>
<reference evidence="9 11" key="2">
    <citation type="submission" date="2019-03" db="EMBL/GenBank/DDBJ databases">
        <title>Genomic Encyclopedia of Type Strains, Phase IV (KMG-IV): sequencing the most valuable type-strain genomes for metagenomic binning, comparative biology and taxonomic classification.</title>
        <authorList>
            <person name="Goeker M."/>
        </authorList>
    </citation>
    <scope>NUCLEOTIDE SEQUENCE [LARGE SCALE GENOMIC DNA]</scope>
    <source>
        <strain evidence="9 11">DSM 101483</strain>
    </source>
</reference>
<keyword evidence="5" id="KW-0408">Iron</keyword>
<name>A0A126QJ37_9BACT</name>
<keyword evidence="4" id="KW-0677">Repeat</keyword>
<dbReference type="NCBIfam" id="TIGR02179">
    <property type="entry name" value="PorD_KorD"/>
    <property type="match status" value="1"/>
</dbReference>
<dbReference type="GO" id="GO:0016625">
    <property type="term" value="F:oxidoreductase activity, acting on the aldehyde or oxo group of donors, iron-sulfur protein as acceptor"/>
    <property type="evidence" value="ECO:0007669"/>
    <property type="project" value="InterPro"/>
</dbReference>
<dbReference type="Gene3D" id="3.30.70.20">
    <property type="match status" value="2"/>
</dbReference>
<dbReference type="Pfam" id="PF14697">
    <property type="entry name" value="Fer4_21"/>
    <property type="match status" value="1"/>
</dbReference>
<evidence type="ECO:0000256" key="4">
    <source>
        <dbReference type="ARBA" id="ARBA00022737"/>
    </source>
</evidence>
<dbReference type="EMBL" id="CP014206">
    <property type="protein sequence ID" value="AMK09991.1"/>
    <property type="molecule type" value="Genomic_DNA"/>
</dbReference>
<dbReference type="SUPFAM" id="SSF54862">
    <property type="entry name" value="4Fe-4S ferredoxins"/>
    <property type="match status" value="1"/>
</dbReference>
<dbReference type="InterPro" id="IPR017896">
    <property type="entry name" value="4Fe4S_Fe-S-bd"/>
</dbReference>
<dbReference type="GO" id="GO:0051539">
    <property type="term" value="F:4 iron, 4 sulfur cluster binding"/>
    <property type="evidence" value="ECO:0007669"/>
    <property type="project" value="UniProtKB-KW"/>
</dbReference>
<evidence type="ECO:0000313" key="9">
    <source>
        <dbReference type="EMBL" id="TDT87044.1"/>
    </source>
</evidence>
<dbReference type="GO" id="GO:0046872">
    <property type="term" value="F:metal ion binding"/>
    <property type="evidence" value="ECO:0007669"/>
    <property type="project" value="UniProtKB-KW"/>
</dbReference>
<keyword evidence="6" id="KW-0411">Iron-sulfur</keyword>
<proteinExistence type="predicted"/>
<evidence type="ECO:0000313" key="10">
    <source>
        <dbReference type="Proteomes" id="UP000055611"/>
    </source>
</evidence>
<evidence type="ECO:0000256" key="3">
    <source>
        <dbReference type="ARBA" id="ARBA00022723"/>
    </source>
</evidence>
<dbReference type="Proteomes" id="UP000055611">
    <property type="component" value="Chromosome"/>
</dbReference>
<dbReference type="PROSITE" id="PS00198">
    <property type="entry name" value="4FE4S_FER_1"/>
    <property type="match status" value="2"/>
</dbReference>
<reference evidence="8 10" key="1">
    <citation type="journal article" date="2016" name="Front. Microbiol.">
        <title>Genome Sequence of the Piezophilic, Mesophilic Sulfate-Reducing Bacterium Desulfovibrio indicus J2T.</title>
        <authorList>
            <person name="Cao J."/>
            <person name="Maignien L."/>
            <person name="Shao Z."/>
            <person name="Alain K."/>
            <person name="Jebbar M."/>
        </authorList>
    </citation>
    <scope>NUCLEOTIDE SEQUENCE [LARGE SCALE GENOMIC DNA]</scope>
    <source>
        <strain evidence="8 10">J2</strain>
    </source>
</reference>
<gene>
    <name evidence="8" type="ORF">AWY79_02105</name>
    <name evidence="9" type="ORF">EDC59_110126</name>
</gene>
<dbReference type="InterPro" id="IPR011898">
    <property type="entry name" value="PorD_KorD"/>
</dbReference>
<dbReference type="PANTHER" id="PTHR43724:SF1">
    <property type="entry name" value="PYRUVATE SYNTHASE SUBUNIT PORD"/>
    <property type="match status" value="1"/>
</dbReference>
<feature type="domain" description="4Fe-4S ferredoxin-type" evidence="7">
    <location>
        <begin position="73"/>
        <end position="102"/>
    </location>
</feature>
<evidence type="ECO:0000256" key="6">
    <source>
        <dbReference type="ARBA" id="ARBA00023014"/>
    </source>
</evidence>
<evidence type="ECO:0000256" key="5">
    <source>
        <dbReference type="ARBA" id="ARBA00023004"/>
    </source>
</evidence>
<feature type="domain" description="4Fe-4S ferredoxin-type" evidence="7">
    <location>
        <begin position="40"/>
        <end position="69"/>
    </location>
</feature>
<dbReference type="InterPro" id="IPR017900">
    <property type="entry name" value="4Fe4S_Fe_S_CS"/>
</dbReference>
<keyword evidence="2" id="KW-0004">4Fe-4S</keyword>
<dbReference type="EMBL" id="SOBK01000010">
    <property type="protein sequence ID" value="TDT87044.1"/>
    <property type="molecule type" value="Genomic_DNA"/>
</dbReference>
<keyword evidence="9" id="KW-0670">Pyruvate</keyword>
<dbReference type="AlphaFoldDB" id="A0A126QJ37"/>